<dbReference type="OrthoDB" id="4363623at2"/>
<feature type="region of interest" description="Disordered" evidence="1">
    <location>
        <begin position="166"/>
        <end position="201"/>
    </location>
</feature>
<dbReference type="EC" id="6.2.1.-" evidence="4"/>
<dbReference type="InterPro" id="IPR000873">
    <property type="entry name" value="AMP-dep_synth/lig_dom"/>
</dbReference>
<dbReference type="PANTHER" id="PTHR43767:SF1">
    <property type="entry name" value="NONRIBOSOMAL PEPTIDE SYNTHASE PES1 (EUROFUNG)-RELATED"/>
    <property type="match status" value="1"/>
</dbReference>
<feature type="compositionally biased region" description="Pro residues" evidence="1">
    <location>
        <begin position="176"/>
        <end position="197"/>
    </location>
</feature>
<evidence type="ECO:0000256" key="1">
    <source>
        <dbReference type="SAM" id="MobiDB-lite"/>
    </source>
</evidence>
<name>A0A0D8B829_9ACTN</name>
<keyword evidence="5" id="KW-1185">Reference proteome</keyword>
<feature type="region of interest" description="Disordered" evidence="1">
    <location>
        <begin position="356"/>
        <end position="390"/>
    </location>
</feature>
<keyword evidence="4" id="KW-0436">Ligase</keyword>
<reference evidence="4 5" key="2">
    <citation type="journal article" date="2016" name="Genome Announc.">
        <title>Permanent Draft Genome Sequences for Two Variants of Frankia sp. Strain CpI1, the First Frankia Strain Isolated from Root Nodules of Comptonia peregrina.</title>
        <authorList>
            <person name="Oshone R."/>
            <person name="Hurst S.G.IV."/>
            <person name="Abebe-Akele F."/>
            <person name="Simpson S."/>
            <person name="Morris K."/>
            <person name="Thomas W.K."/>
            <person name="Tisa L.S."/>
        </authorList>
    </citation>
    <scope>NUCLEOTIDE SEQUENCE [LARGE SCALE GENOMIC DNA]</scope>
    <source>
        <strain evidence="5">CpI1-S</strain>
    </source>
</reference>
<dbReference type="PROSITE" id="PS00455">
    <property type="entry name" value="AMP_BINDING"/>
    <property type="match status" value="1"/>
</dbReference>
<dbReference type="InterPro" id="IPR050237">
    <property type="entry name" value="ATP-dep_AMP-bd_enzyme"/>
</dbReference>
<dbReference type="InterPro" id="IPR045851">
    <property type="entry name" value="AMP-bd_C_sf"/>
</dbReference>
<feature type="domain" description="AMP-dependent synthetase/ligase" evidence="2">
    <location>
        <begin position="17"/>
        <end position="410"/>
    </location>
</feature>
<reference evidence="5" key="1">
    <citation type="submission" date="2015-02" db="EMBL/GenBank/DDBJ databases">
        <title>Draft Genome of Frankia sp. CpI1-S.</title>
        <authorList>
            <person name="Oshone R.T."/>
            <person name="Ngom M."/>
            <person name="Ghodhbane-Gtari F."/>
            <person name="Gtari M."/>
            <person name="Morris K."/>
            <person name="Thomas K."/>
            <person name="Sen A."/>
            <person name="Tisa L.S."/>
        </authorList>
    </citation>
    <scope>NUCLEOTIDE SEQUENCE [LARGE SCALE GENOMIC DNA]</scope>
    <source>
        <strain evidence="5">CpI1-S</strain>
    </source>
</reference>
<dbReference type="GO" id="GO:0016878">
    <property type="term" value="F:acid-thiol ligase activity"/>
    <property type="evidence" value="ECO:0007669"/>
    <property type="project" value="UniProtKB-ARBA"/>
</dbReference>
<accession>A0A0D8B829</accession>
<organism evidence="4 5">
    <name type="scientific">Frankia torreyi</name>
    <dbReference type="NCBI Taxonomy" id="1856"/>
    <lineage>
        <taxon>Bacteria</taxon>
        <taxon>Bacillati</taxon>
        <taxon>Actinomycetota</taxon>
        <taxon>Actinomycetes</taxon>
        <taxon>Frankiales</taxon>
        <taxon>Frankiaceae</taxon>
        <taxon>Frankia</taxon>
    </lineage>
</organism>
<dbReference type="Proteomes" id="UP000032545">
    <property type="component" value="Unassembled WGS sequence"/>
</dbReference>
<dbReference type="SUPFAM" id="SSF56801">
    <property type="entry name" value="Acetyl-CoA synthetase-like"/>
    <property type="match status" value="1"/>
</dbReference>
<dbReference type="InterPro" id="IPR025110">
    <property type="entry name" value="AMP-bd_C"/>
</dbReference>
<feature type="compositionally biased region" description="Low complexity" evidence="1">
    <location>
        <begin position="166"/>
        <end position="175"/>
    </location>
</feature>
<evidence type="ECO:0000259" key="3">
    <source>
        <dbReference type="Pfam" id="PF13193"/>
    </source>
</evidence>
<dbReference type="Pfam" id="PF00501">
    <property type="entry name" value="AMP-binding"/>
    <property type="match status" value="1"/>
</dbReference>
<comment type="caution">
    <text evidence="4">The sequence shown here is derived from an EMBL/GenBank/DDBJ whole genome shotgun (WGS) entry which is preliminary data.</text>
</comment>
<dbReference type="PATRIC" id="fig|1502723.3.peg.5880"/>
<evidence type="ECO:0000313" key="5">
    <source>
        <dbReference type="Proteomes" id="UP000032545"/>
    </source>
</evidence>
<dbReference type="InterPro" id="IPR020845">
    <property type="entry name" value="AMP-binding_CS"/>
</dbReference>
<dbReference type="EMBL" id="JYFN01000066">
    <property type="protein sequence ID" value="KJE20240.1"/>
    <property type="molecule type" value="Genomic_DNA"/>
</dbReference>
<dbReference type="InterPro" id="IPR042099">
    <property type="entry name" value="ANL_N_sf"/>
</dbReference>
<feature type="domain" description="AMP-binding enzyme C-terminal" evidence="3">
    <location>
        <begin position="460"/>
        <end position="536"/>
    </location>
</feature>
<dbReference type="Pfam" id="PF13193">
    <property type="entry name" value="AMP-binding_C"/>
    <property type="match status" value="1"/>
</dbReference>
<gene>
    <name evidence="4" type="ORF">FF36_05462</name>
</gene>
<dbReference type="AlphaFoldDB" id="A0A0D8B829"/>
<protein>
    <submittedName>
        <fullName evidence="4">Acyl-CoA synthetase (AMP-forming)/AMP-acid ligase II</fullName>
        <ecNumber evidence="4">6.2.1.-</ecNumber>
    </submittedName>
</protein>
<dbReference type="Gene3D" id="3.40.50.12780">
    <property type="entry name" value="N-terminal domain of ligase-like"/>
    <property type="match status" value="1"/>
</dbReference>
<dbReference type="PANTHER" id="PTHR43767">
    <property type="entry name" value="LONG-CHAIN-FATTY-ACID--COA LIGASE"/>
    <property type="match status" value="1"/>
</dbReference>
<sequence>MPSRPGEPARTFSAAWRRAVAGQGGSPFLIWESSAGVVTTWTYAEFDRLTGRVAARLRAAGLRGGGAVHLALANSPAFVAVWLAAVGLGAHIVPADPAATAPEIAAQLARTRAVVGICSPRRRAVYTEAAGAGADAAGGGSDLAVFAVDEDDVELATLTGAAAGIGEAASAGGPDSPSPDLPGPEAPGPEAPGPEAPSPETTAAILFTSGTTSAPKGVVITQANYAFAGATMAAAAGLAPADRQLVALPLFHANAQYYSFAAAISVGASVALLSSFSASRFLAQAARHRATHASLFAAPMRMILARGAGRRDDLALRHVWFAQNVTADQYARLSTLLGCRPRQLYGMTETTAAVLSSRPDEARPDAMGRPTPGCAVRLSPRPDGGERAPGEVGELLVGGERGVRLFGGYLDDPDTTRRAFVDGWFRTGDRAYRDTDGIYHFAGRDNETLKVAGENVSVVEVEAVLAEHPGVLEAAVVGRPDPVRDEVPVAYVVADPRGAAPGAAELAEWCRRRLSPVKRPREFVLVDELPRTSVGKIRKFLLPQAPARGS</sequence>
<proteinExistence type="predicted"/>
<evidence type="ECO:0000313" key="4">
    <source>
        <dbReference type="EMBL" id="KJE20240.1"/>
    </source>
</evidence>
<dbReference type="Gene3D" id="3.30.300.30">
    <property type="match status" value="1"/>
</dbReference>
<dbReference type="RefSeq" id="WP_044887939.1">
    <property type="nucleotide sequence ID" value="NZ_JYFN01000066.1"/>
</dbReference>
<evidence type="ECO:0000259" key="2">
    <source>
        <dbReference type="Pfam" id="PF00501"/>
    </source>
</evidence>